<reference evidence="2" key="2">
    <citation type="submission" date="2020-11" db="EMBL/GenBank/DDBJ databases">
        <authorList>
            <person name="McCartney M.A."/>
            <person name="Auch B."/>
            <person name="Kono T."/>
            <person name="Mallez S."/>
            <person name="Becker A."/>
            <person name="Gohl D.M."/>
            <person name="Silverstein K.A.T."/>
            <person name="Koren S."/>
            <person name="Bechman K.B."/>
            <person name="Herman A."/>
            <person name="Abrahante J.E."/>
            <person name="Garbe J."/>
        </authorList>
    </citation>
    <scope>NUCLEOTIDE SEQUENCE</scope>
    <source>
        <strain evidence="2">Duluth1</strain>
        <tissue evidence="2">Whole animal</tissue>
    </source>
</reference>
<name>A0A9D4HFB6_DREPO</name>
<evidence type="ECO:0000313" key="2">
    <source>
        <dbReference type="EMBL" id="KAH3717050.1"/>
    </source>
</evidence>
<reference evidence="2" key="1">
    <citation type="journal article" date="2019" name="bioRxiv">
        <title>The Genome of the Zebra Mussel, Dreissena polymorpha: A Resource for Invasive Species Research.</title>
        <authorList>
            <person name="McCartney M.A."/>
            <person name="Auch B."/>
            <person name="Kono T."/>
            <person name="Mallez S."/>
            <person name="Zhang Y."/>
            <person name="Obille A."/>
            <person name="Becker A."/>
            <person name="Abrahante J.E."/>
            <person name="Garbe J."/>
            <person name="Badalamenti J.P."/>
            <person name="Herman A."/>
            <person name="Mangelson H."/>
            <person name="Liachko I."/>
            <person name="Sullivan S."/>
            <person name="Sone E.D."/>
            <person name="Koren S."/>
            <person name="Silverstein K.A.T."/>
            <person name="Beckman K.B."/>
            <person name="Gohl D.M."/>
        </authorList>
    </citation>
    <scope>NUCLEOTIDE SEQUENCE</scope>
    <source>
        <strain evidence="2">Duluth1</strain>
        <tissue evidence="2">Whole animal</tissue>
    </source>
</reference>
<evidence type="ECO:0000256" key="1">
    <source>
        <dbReference type="SAM" id="MobiDB-lite"/>
    </source>
</evidence>
<gene>
    <name evidence="2" type="ORF">DPMN_059830</name>
</gene>
<sequence length="133" mass="15353">MGHRIAEIDRIVIREVQYQFEVNRCRNEEVIVKGNFGWAWPIWPGHPRIDRIVIREAQYQFEEQLSRTDGRTDAHHHNIPTFSSKNKPRPNPPKPKGSTNSTFPVSNVAKDFQGARGSLPQHKRVGGLEHTRP</sequence>
<dbReference type="AlphaFoldDB" id="A0A9D4HFB6"/>
<feature type="region of interest" description="Disordered" evidence="1">
    <location>
        <begin position="65"/>
        <end position="133"/>
    </location>
</feature>
<accession>A0A9D4HFB6</accession>
<organism evidence="2 3">
    <name type="scientific">Dreissena polymorpha</name>
    <name type="common">Zebra mussel</name>
    <name type="synonym">Mytilus polymorpha</name>
    <dbReference type="NCBI Taxonomy" id="45954"/>
    <lineage>
        <taxon>Eukaryota</taxon>
        <taxon>Metazoa</taxon>
        <taxon>Spiralia</taxon>
        <taxon>Lophotrochozoa</taxon>
        <taxon>Mollusca</taxon>
        <taxon>Bivalvia</taxon>
        <taxon>Autobranchia</taxon>
        <taxon>Heteroconchia</taxon>
        <taxon>Euheterodonta</taxon>
        <taxon>Imparidentia</taxon>
        <taxon>Neoheterodontei</taxon>
        <taxon>Myida</taxon>
        <taxon>Dreissenoidea</taxon>
        <taxon>Dreissenidae</taxon>
        <taxon>Dreissena</taxon>
    </lineage>
</organism>
<dbReference type="Proteomes" id="UP000828390">
    <property type="component" value="Unassembled WGS sequence"/>
</dbReference>
<evidence type="ECO:0000313" key="3">
    <source>
        <dbReference type="Proteomes" id="UP000828390"/>
    </source>
</evidence>
<comment type="caution">
    <text evidence="2">The sequence shown here is derived from an EMBL/GenBank/DDBJ whole genome shotgun (WGS) entry which is preliminary data.</text>
</comment>
<feature type="compositionally biased region" description="Basic and acidic residues" evidence="1">
    <location>
        <begin position="65"/>
        <end position="76"/>
    </location>
</feature>
<proteinExistence type="predicted"/>
<keyword evidence="3" id="KW-1185">Reference proteome</keyword>
<protein>
    <submittedName>
        <fullName evidence="2">Uncharacterized protein</fullName>
    </submittedName>
</protein>
<dbReference type="EMBL" id="JAIWYP010000013">
    <property type="protein sequence ID" value="KAH3717050.1"/>
    <property type="molecule type" value="Genomic_DNA"/>
</dbReference>